<feature type="compositionally biased region" description="Acidic residues" evidence="2">
    <location>
        <begin position="357"/>
        <end position="366"/>
    </location>
</feature>
<gene>
    <name evidence="3" type="ORF">BOKJ2_LOCUS12706</name>
</gene>
<dbReference type="EMBL" id="CAJFDH010000006">
    <property type="protein sequence ID" value="CAD5228494.1"/>
    <property type="molecule type" value="Genomic_DNA"/>
</dbReference>
<dbReference type="GO" id="GO:0045048">
    <property type="term" value="P:protein insertion into ER membrane"/>
    <property type="evidence" value="ECO:0007669"/>
    <property type="project" value="InterPro"/>
</dbReference>
<proteinExistence type="inferred from homology"/>
<dbReference type="InterPro" id="IPR011990">
    <property type="entry name" value="TPR-like_helical_dom_sf"/>
</dbReference>
<comment type="similarity">
    <text evidence="1">Belongs to the GET4 family.</text>
</comment>
<dbReference type="InterPro" id="IPR007317">
    <property type="entry name" value="GET4"/>
</dbReference>
<evidence type="ECO:0000313" key="4">
    <source>
        <dbReference type="Proteomes" id="UP000614601"/>
    </source>
</evidence>
<comment type="caution">
    <text evidence="3">The sequence shown here is derived from an EMBL/GenBank/DDBJ whole genome shotgun (WGS) entry which is preliminary data.</text>
</comment>
<dbReference type="GO" id="GO:0071818">
    <property type="term" value="C:BAT3 complex"/>
    <property type="evidence" value="ECO:0007669"/>
    <property type="project" value="TreeGrafter"/>
</dbReference>
<sequence length="382" mass="42965">MAKVEKLLKRLKFAEDEGNHYESHQIARTIYYRWLELKEHEKLADFLFEKAVKFQKAGQSAIALDLAELYAGTLSEWGCSVDEKRVEQIAELLNSIPDELDTESGNKDRRADLFTKFIDWSCKHADSSQIIQKFGHPKIHEVIAESSQNVGRYDVAKQHFVVSISPEKLAKAVKVIIDNTDEGSESLPSDFFITATALQVAVTGRIGVATKFLLEVVSEYKNYNDHPPFRSAALNFCWLCLITLHLRSVETFTQTVEAYHPTLHQSQIIMGLVDKIGHRFFGLQPKNRNEMGGGLFGNLLKGLVSKKPESETENQSISLDFGDDPLITTYNFNLDQFHAAFQAAEALNPPQSMQDPEFSDAMEEQPEPPPPASDAQGDMDLD</sequence>
<dbReference type="Pfam" id="PF04190">
    <property type="entry name" value="GET4"/>
    <property type="match status" value="1"/>
</dbReference>
<dbReference type="PANTHER" id="PTHR12875:SF0">
    <property type="entry name" value="GOLGI TO ER TRAFFIC PROTEIN 4 HOMOLOG"/>
    <property type="match status" value="1"/>
</dbReference>
<protein>
    <submittedName>
        <fullName evidence="3">Uncharacterized protein</fullName>
    </submittedName>
</protein>
<evidence type="ECO:0000256" key="1">
    <source>
        <dbReference type="ARBA" id="ARBA00005351"/>
    </source>
</evidence>
<dbReference type="AlphaFoldDB" id="A0A811LJU2"/>
<accession>A0A811LJU2</accession>
<evidence type="ECO:0000313" key="3">
    <source>
        <dbReference type="EMBL" id="CAD5228494.1"/>
    </source>
</evidence>
<keyword evidence="4" id="KW-1185">Reference proteome</keyword>
<organism evidence="3 4">
    <name type="scientific">Bursaphelenchus okinawaensis</name>
    <dbReference type="NCBI Taxonomy" id="465554"/>
    <lineage>
        <taxon>Eukaryota</taxon>
        <taxon>Metazoa</taxon>
        <taxon>Ecdysozoa</taxon>
        <taxon>Nematoda</taxon>
        <taxon>Chromadorea</taxon>
        <taxon>Rhabditida</taxon>
        <taxon>Tylenchina</taxon>
        <taxon>Tylenchomorpha</taxon>
        <taxon>Aphelenchoidea</taxon>
        <taxon>Aphelenchoididae</taxon>
        <taxon>Bursaphelenchus</taxon>
    </lineage>
</organism>
<dbReference type="OrthoDB" id="10252405at2759"/>
<dbReference type="EMBL" id="CAJFCW020000006">
    <property type="protein sequence ID" value="CAG9124564.1"/>
    <property type="molecule type" value="Genomic_DNA"/>
</dbReference>
<dbReference type="Gene3D" id="1.25.40.10">
    <property type="entry name" value="Tetratricopeptide repeat domain"/>
    <property type="match status" value="1"/>
</dbReference>
<feature type="region of interest" description="Disordered" evidence="2">
    <location>
        <begin position="345"/>
        <end position="382"/>
    </location>
</feature>
<dbReference type="Proteomes" id="UP000783686">
    <property type="component" value="Unassembled WGS sequence"/>
</dbReference>
<dbReference type="Proteomes" id="UP000614601">
    <property type="component" value="Unassembled WGS sequence"/>
</dbReference>
<name>A0A811LJU2_9BILA</name>
<dbReference type="PANTHER" id="PTHR12875">
    <property type="entry name" value="GOLGI TO ER TRAFFIC PROTEIN 4 HOMOLOG"/>
    <property type="match status" value="1"/>
</dbReference>
<reference evidence="3" key="1">
    <citation type="submission" date="2020-09" db="EMBL/GenBank/DDBJ databases">
        <authorList>
            <person name="Kikuchi T."/>
        </authorList>
    </citation>
    <scope>NUCLEOTIDE SEQUENCE</scope>
    <source>
        <strain evidence="3">SH1</strain>
    </source>
</reference>
<evidence type="ECO:0000256" key="2">
    <source>
        <dbReference type="SAM" id="MobiDB-lite"/>
    </source>
</evidence>